<comment type="caution">
    <text evidence="2">The sequence shown here is derived from an EMBL/GenBank/DDBJ whole genome shotgun (WGS) entry which is preliminary data.</text>
</comment>
<accession>A0A8H8BTL4</accession>
<dbReference type="PRINTS" id="PR00081">
    <property type="entry name" value="GDHRDH"/>
</dbReference>
<dbReference type="PRINTS" id="PR00080">
    <property type="entry name" value="SDRFAMILY"/>
</dbReference>
<evidence type="ECO:0000256" key="1">
    <source>
        <dbReference type="ARBA" id="ARBA00006484"/>
    </source>
</evidence>
<dbReference type="GO" id="GO:0016616">
    <property type="term" value="F:oxidoreductase activity, acting on the CH-OH group of donors, NAD or NADP as acceptor"/>
    <property type="evidence" value="ECO:0007669"/>
    <property type="project" value="TreeGrafter"/>
</dbReference>
<comment type="similarity">
    <text evidence="1">Belongs to the short-chain dehydrogenases/reductases (SDR) family.</text>
</comment>
<evidence type="ECO:0000313" key="3">
    <source>
        <dbReference type="Proteomes" id="UP000664132"/>
    </source>
</evidence>
<reference evidence="2" key="1">
    <citation type="submission" date="2021-02" db="EMBL/GenBank/DDBJ databases">
        <title>Genome sequence Cadophora malorum strain M34.</title>
        <authorList>
            <person name="Stefanovic E."/>
            <person name="Vu D."/>
            <person name="Scully C."/>
            <person name="Dijksterhuis J."/>
            <person name="Roader J."/>
            <person name="Houbraken J."/>
        </authorList>
    </citation>
    <scope>NUCLEOTIDE SEQUENCE</scope>
    <source>
        <strain evidence="2">M34</strain>
    </source>
</reference>
<dbReference type="AlphaFoldDB" id="A0A8H8BTL4"/>
<dbReference type="EMBL" id="JAFJYH010000034">
    <property type="protein sequence ID" value="KAG4423472.1"/>
    <property type="molecule type" value="Genomic_DNA"/>
</dbReference>
<protein>
    <recommendedName>
        <fullName evidence="4">NAD(P)-binding protein</fullName>
    </recommendedName>
</protein>
<organism evidence="2 3">
    <name type="scientific">Cadophora malorum</name>
    <dbReference type="NCBI Taxonomy" id="108018"/>
    <lineage>
        <taxon>Eukaryota</taxon>
        <taxon>Fungi</taxon>
        <taxon>Dikarya</taxon>
        <taxon>Ascomycota</taxon>
        <taxon>Pezizomycotina</taxon>
        <taxon>Leotiomycetes</taxon>
        <taxon>Helotiales</taxon>
        <taxon>Ploettnerulaceae</taxon>
        <taxon>Cadophora</taxon>
    </lineage>
</organism>
<dbReference type="InterPro" id="IPR036291">
    <property type="entry name" value="NAD(P)-bd_dom_sf"/>
</dbReference>
<dbReference type="SUPFAM" id="SSF51735">
    <property type="entry name" value="NAD(P)-binding Rossmann-fold domains"/>
    <property type="match status" value="1"/>
</dbReference>
<dbReference type="Gene3D" id="3.40.50.720">
    <property type="entry name" value="NAD(P)-binding Rossmann-like Domain"/>
    <property type="match status" value="1"/>
</dbReference>
<dbReference type="OrthoDB" id="414540at2759"/>
<name>A0A8H8BTL4_9HELO</name>
<keyword evidence="3" id="KW-1185">Reference proteome</keyword>
<gene>
    <name evidence="2" type="ORF">IFR04_003439</name>
</gene>
<dbReference type="PANTHER" id="PTHR42760">
    <property type="entry name" value="SHORT-CHAIN DEHYDROGENASES/REDUCTASES FAMILY MEMBER"/>
    <property type="match status" value="1"/>
</dbReference>
<sequence>MQLNLKGKVVLVTGKCANSTNLSNETDNLKGGTKGIGRAIVEGFLAEGAFVHFCSRTKAEVETAAAELSTLATQSSGTISGATVDITQPKQVKDWVMEVSASEGQIDAVVSNVSSISVTNTPEAWNAAYSTDMLGTVSLIDACLPYLEKTKGSIITISSVSGRDIDFTAPSPYGAFKAALIHYTAQLAHTLAPKGVRANTVSPGNIYIADGVWGGIEKGNPELFNNQLAKNPMGRMGKASEVADVVVFLASERASFVSGTNVVVDGSLCTGVQF</sequence>
<evidence type="ECO:0008006" key="4">
    <source>
        <dbReference type="Google" id="ProtNLM"/>
    </source>
</evidence>
<dbReference type="InterPro" id="IPR002347">
    <property type="entry name" value="SDR_fam"/>
</dbReference>
<evidence type="ECO:0000313" key="2">
    <source>
        <dbReference type="EMBL" id="KAG4423472.1"/>
    </source>
</evidence>
<dbReference type="Pfam" id="PF13561">
    <property type="entry name" value="adh_short_C2"/>
    <property type="match status" value="1"/>
</dbReference>
<proteinExistence type="inferred from homology"/>
<dbReference type="Proteomes" id="UP000664132">
    <property type="component" value="Unassembled WGS sequence"/>
</dbReference>